<keyword evidence="2" id="KW-0813">Transport</keyword>
<dbReference type="CDD" id="cd06579">
    <property type="entry name" value="TM_PBP1_transp_AraH_like"/>
    <property type="match status" value="1"/>
</dbReference>
<evidence type="ECO:0000256" key="3">
    <source>
        <dbReference type="ARBA" id="ARBA00022475"/>
    </source>
</evidence>
<dbReference type="RefSeq" id="WP_340329115.1">
    <property type="nucleotide sequence ID" value="NZ_JAZHOF010000003.1"/>
</dbReference>
<keyword evidence="3" id="KW-1003">Cell membrane</keyword>
<dbReference type="EMBL" id="JAZHOF010000003">
    <property type="protein sequence ID" value="MEJ8571413.1"/>
    <property type="molecule type" value="Genomic_DNA"/>
</dbReference>
<gene>
    <name evidence="9" type="ORF">V3328_08015</name>
</gene>
<feature type="transmembrane region" description="Helical" evidence="8">
    <location>
        <begin position="51"/>
        <end position="71"/>
    </location>
</feature>
<dbReference type="InterPro" id="IPR001851">
    <property type="entry name" value="ABC_transp_permease"/>
</dbReference>
<evidence type="ECO:0000256" key="1">
    <source>
        <dbReference type="ARBA" id="ARBA00004651"/>
    </source>
</evidence>
<sequence>MTDAARNPAEATTFLTRATLIQALLPIALVLMVLGFTIFEPRVISADNLLNITIQASYLVIFATAQMVVILTRGFDLSLGNTVSAVSVTSALVMTGMAGANGESVATAIFLGVLMGAGVGLAIGLFNGFAVAWLRVNPFVATLGSFNIALGIATMASDGRPVFNVPDEFSRLVYSGTVLGIQMPIILAAAVLVVIYFLLNYTVFGRSLYILGANPRAATVAGLPSRRYLMMAYMLCSLIAVVGALMLTGRTGSGEPNLGGNLTLESIAAAVIGGVSLRGGLGGVQSCILGALFITALSNGMNLTRVDGYVQMIVLGCVIILAIFLDRLRTSRM</sequence>
<proteinExistence type="predicted"/>
<comment type="subcellular location">
    <subcellularLocation>
        <location evidence="1">Cell membrane</location>
        <topology evidence="1">Multi-pass membrane protein</topology>
    </subcellularLocation>
</comment>
<evidence type="ECO:0000256" key="2">
    <source>
        <dbReference type="ARBA" id="ARBA00022448"/>
    </source>
</evidence>
<evidence type="ECO:0000256" key="5">
    <source>
        <dbReference type="ARBA" id="ARBA00022692"/>
    </source>
</evidence>
<accession>A0AAW9RTL1</accession>
<dbReference type="Pfam" id="PF02653">
    <property type="entry name" value="BPD_transp_2"/>
    <property type="match status" value="1"/>
</dbReference>
<dbReference type="Proteomes" id="UP001378188">
    <property type="component" value="Unassembled WGS sequence"/>
</dbReference>
<keyword evidence="7 8" id="KW-0472">Membrane</keyword>
<keyword evidence="5 8" id="KW-0812">Transmembrane</keyword>
<organism evidence="9 10">
    <name type="scientific">Microbaculum marinum</name>
    <dbReference type="NCBI Taxonomy" id="1764581"/>
    <lineage>
        <taxon>Bacteria</taxon>
        <taxon>Pseudomonadati</taxon>
        <taxon>Pseudomonadota</taxon>
        <taxon>Alphaproteobacteria</taxon>
        <taxon>Hyphomicrobiales</taxon>
        <taxon>Tepidamorphaceae</taxon>
        <taxon>Microbaculum</taxon>
    </lineage>
</organism>
<reference evidence="9 10" key="1">
    <citation type="submission" date="2024-02" db="EMBL/GenBank/DDBJ databases">
        <title>Genome analysis and characterization of Microbaculum marinisediminis sp. nov., isolated from marine sediment.</title>
        <authorList>
            <person name="Du Z.-J."/>
            <person name="Ye Y.-Q."/>
            <person name="Zhang Z.-R."/>
            <person name="Yuan S.-M."/>
            <person name="Zhang X.-Y."/>
        </authorList>
    </citation>
    <scope>NUCLEOTIDE SEQUENCE [LARGE SCALE GENOMIC DNA]</scope>
    <source>
        <strain evidence="9 10">SDUM1044001</strain>
    </source>
</reference>
<dbReference type="GO" id="GO:0022857">
    <property type="term" value="F:transmembrane transporter activity"/>
    <property type="evidence" value="ECO:0007669"/>
    <property type="project" value="InterPro"/>
</dbReference>
<feature type="transmembrane region" description="Helical" evidence="8">
    <location>
        <begin position="77"/>
        <end position="97"/>
    </location>
</feature>
<evidence type="ECO:0000256" key="7">
    <source>
        <dbReference type="ARBA" id="ARBA00023136"/>
    </source>
</evidence>
<evidence type="ECO:0000256" key="4">
    <source>
        <dbReference type="ARBA" id="ARBA00022519"/>
    </source>
</evidence>
<feature type="transmembrane region" description="Helical" evidence="8">
    <location>
        <begin position="139"/>
        <end position="157"/>
    </location>
</feature>
<name>A0AAW9RTL1_9HYPH</name>
<dbReference type="GO" id="GO:0005886">
    <property type="term" value="C:plasma membrane"/>
    <property type="evidence" value="ECO:0007669"/>
    <property type="project" value="UniProtKB-SubCell"/>
</dbReference>
<evidence type="ECO:0000256" key="8">
    <source>
        <dbReference type="SAM" id="Phobius"/>
    </source>
</evidence>
<feature type="transmembrane region" description="Helical" evidence="8">
    <location>
        <begin position="178"/>
        <end position="199"/>
    </location>
</feature>
<feature type="transmembrane region" description="Helical" evidence="8">
    <location>
        <begin position="20"/>
        <end position="39"/>
    </location>
</feature>
<evidence type="ECO:0000313" key="10">
    <source>
        <dbReference type="Proteomes" id="UP001378188"/>
    </source>
</evidence>
<feature type="transmembrane region" description="Helical" evidence="8">
    <location>
        <begin position="308"/>
        <end position="325"/>
    </location>
</feature>
<dbReference type="AlphaFoldDB" id="A0AAW9RTL1"/>
<keyword evidence="10" id="KW-1185">Reference proteome</keyword>
<protein>
    <submittedName>
        <fullName evidence="9">ABC transporter permease</fullName>
    </submittedName>
</protein>
<keyword evidence="4" id="KW-0997">Cell inner membrane</keyword>
<dbReference type="PANTHER" id="PTHR32196:SF21">
    <property type="entry name" value="ABC TRANSPORTER PERMEASE PROTEIN YPHD-RELATED"/>
    <property type="match status" value="1"/>
</dbReference>
<dbReference type="PANTHER" id="PTHR32196">
    <property type="entry name" value="ABC TRANSPORTER PERMEASE PROTEIN YPHD-RELATED-RELATED"/>
    <property type="match status" value="1"/>
</dbReference>
<keyword evidence="6 8" id="KW-1133">Transmembrane helix</keyword>
<evidence type="ECO:0000313" key="9">
    <source>
        <dbReference type="EMBL" id="MEJ8571413.1"/>
    </source>
</evidence>
<comment type="caution">
    <text evidence="9">The sequence shown here is derived from an EMBL/GenBank/DDBJ whole genome shotgun (WGS) entry which is preliminary data.</text>
</comment>
<evidence type="ECO:0000256" key="6">
    <source>
        <dbReference type="ARBA" id="ARBA00022989"/>
    </source>
</evidence>
<feature type="transmembrane region" description="Helical" evidence="8">
    <location>
        <begin position="109"/>
        <end position="133"/>
    </location>
</feature>
<feature type="transmembrane region" description="Helical" evidence="8">
    <location>
        <begin position="228"/>
        <end position="247"/>
    </location>
</feature>